<evidence type="ECO:0000256" key="2">
    <source>
        <dbReference type="ARBA" id="ARBA00022448"/>
    </source>
</evidence>
<evidence type="ECO:0000256" key="6">
    <source>
        <dbReference type="ARBA" id="ARBA00023136"/>
    </source>
</evidence>
<dbReference type="InterPro" id="IPR039426">
    <property type="entry name" value="TonB-dep_rcpt-like"/>
</dbReference>
<evidence type="ECO:0000256" key="7">
    <source>
        <dbReference type="ARBA" id="ARBA00023237"/>
    </source>
</evidence>
<dbReference type="InterPro" id="IPR037066">
    <property type="entry name" value="Plug_dom_sf"/>
</dbReference>
<keyword evidence="2 8" id="KW-0813">Transport</keyword>
<evidence type="ECO:0000256" key="3">
    <source>
        <dbReference type="ARBA" id="ARBA00022452"/>
    </source>
</evidence>
<evidence type="ECO:0000313" key="11">
    <source>
        <dbReference type="EMBL" id="WDE05663.1"/>
    </source>
</evidence>
<keyword evidence="11" id="KW-0675">Receptor</keyword>
<comment type="subcellular location">
    <subcellularLocation>
        <location evidence="1 8">Cell outer membrane</location>
        <topology evidence="1 8">Multi-pass membrane protein</topology>
    </subcellularLocation>
</comment>
<evidence type="ECO:0000313" key="12">
    <source>
        <dbReference type="Proteomes" id="UP000032352"/>
    </source>
</evidence>
<accession>A0AAE9Z5K6</accession>
<dbReference type="PROSITE" id="PS52016">
    <property type="entry name" value="TONB_DEPENDENT_REC_3"/>
    <property type="match status" value="1"/>
</dbReference>
<evidence type="ECO:0000256" key="4">
    <source>
        <dbReference type="ARBA" id="ARBA00022692"/>
    </source>
</evidence>
<reference evidence="11 12" key="1">
    <citation type="journal article" date="2015" name="Genome Announc.">
        <title>Draft Genome Sequences of Marine Isolates of Thalassomonas viridans and Thalassomonas actiniarum.</title>
        <authorList>
            <person name="Olonade I."/>
            <person name="van Zyl L.J."/>
            <person name="Trindade M."/>
        </authorList>
    </citation>
    <scope>NUCLEOTIDE SEQUENCE [LARGE SCALE GENOMIC DNA]</scope>
    <source>
        <strain evidence="11 12">XOM25</strain>
    </source>
</reference>
<dbReference type="GO" id="GO:0015344">
    <property type="term" value="F:siderophore uptake transmembrane transporter activity"/>
    <property type="evidence" value="ECO:0007669"/>
    <property type="project" value="TreeGrafter"/>
</dbReference>
<dbReference type="GO" id="GO:0044718">
    <property type="term" value="P:siderophore transmembrane transport"/>
    <property type="evidence" value="ECO:0007669"/>
    <property type="project" value="TreeGrafter"/>
</dbReference>
<dbReference type="Gene3D" id="2.170.130.10">
    <property type="entry name" value="TonB-dependent receptor, plug domain"/>
    <property type="match status" value="1"/>
</dbReference>
<dbReference type="Gene3D" id="2.40.170.20">
    <property type="entry name" value="TonB-dependent receptor, beta-barrel domain"/>
    <property type="match status" value="1"/>
</dbReference>
<protein>
    <submittedName>
        <fullName evidence="11">TonB-dependent receptor plug domain-containing protein</fullName>
    </submittedName>
</protein>
<sequence length="674" mass="76561">MRSLCFPASFVLCCFLSLVCQPLGAAQDLNRLYTLSLAQLAMLKVTSATKRSQPLNQIPATVYVFTEDDFNRYGFSDLKDVLKFTSGVEYGYAHSWLQGGQRGFTGVWSQTRILIDGRDADETSSNQAHITHQYPLYNVKRVEVIQGPASSLYGADVFVGLINIVTKNSSNSAPGHKLSLSYGRGQDEQESRQINYSWIHKAGDWGLSLHASYLDLEEPDFSDYVVTTDYSFADRQLREDFLAAGYPYKDDNEGYNLMVHYQKSLDASSGLEVGVDQRGSRDGGGIENPELIYTNFQETQDQTRAYISYRKIRENGDKLSFDYQFERERTVYDFNWRSLELGDPPPLLSFAQEWGRLKTYTLQYDVDNRELNNYLILGLNYKDLDLSKPEFQLSTFDALIPFLDHKVKSLFVQDQQAFWQEQFLLTLGARYDDSDLYGGITTVRGALQYNINQHSSLKLLYGEAYREPTVFELSTNDALDPSDITTTELVYDGRPNENISYKFSIYHSEAKNIIAEDRQATDGVARNIGKKDADGVELMLRWLLKRYQGFAWFNYVDVSEQLDVADIKLAAGVTRTLDNDWQLSAVAKYTGAVDTEAFNRDAERENVEVDSYHTLDIILKSKAFDLGNAGRASLTATIKNAFNHKNFYSNPRGPDPIKFLDQGRSFTLQASFSF</sequence>
<name>A0AAE9Z5K6_9GAMM</name>
<evidence type="ECO:0000259" key="10">
    <source>
        <dbReference type="Pfam" id="PF07715"/>
    </source>
</evidence>
<comment type="similarity">
    <text evidence="8">Belongs to the TonB-dependent receptor family.</text>
</comment>
<dbReference type="PANTHER" id="PTHR30069:SF29">
    <property type="entry name" value="HEMOGLOBIN AND HEMOGLOBIN-HAPTOGLOBIN-BINDING PROTEIN 1-RELATED"/>
    <property type="match status" value="1"/>
</dbReference>
<evidence type="ECO:0000256" key="8">
    <source>
        <dbReference type="PROSITE-ProRule" id="PRU01360"/>
    </source>
</evidence>
<dbReference type="GO" id="GO:0009279">
    <property type="term" value="C:cell outer membrane"/>
    <property type="evidence" value="ECO:0007669"/>
    <property type="project" value="UniProtKB-SubCell"/>
</dbReference>
<keyword evidence="3 8" id="KW-1134">Transmembrane beta strand</keyword>
<dbReference type="EMBL" id="CP059733">
    <property type="protein sequence ID" value="WDE05663.1"/>
    <property type="molecule type" value="Genomic_DNA"/>
</dbReference>
<keyword evidence="6 8" id="KW-0472">Membrane</keyword>
<dbReference type="RefSeq" id="WP_084724096.1">
    <property type="nucleotide sequence ID" value="NZ_CP059733.1"/>
</dbReference>
<keyword evidence="4 8" id="KW-0812">Transmembrane</keyword>
<reference evidence="11 12" key="2">
    <citation type="journal article" date="2022" name="Mar. Drugs">
        <title>Bioassay-Guided Fractionation Leads to the Detection of Cholic Acid Generated by the Rare Thalassomonas sp.</title>
        <authorList>
            <person name="Pheiffer F."/>
            <person name="Schneider Y.K."/>
            <person name="Hansen E.H."/>
            <person name="Andersen J.H."/>
            <person name="Isaksson J."/>
            <person name="Busche T."/>
            <person name="R C."/>
            <person name="Kalinowski J."/>
            <person name="Zyl L.V."/>
            <person name="Trindade M."/>
        </authorList>
    </citation>
    <scope>NUCLEOTIDE SEQUENCE [LARGE SCALE GENOMIC DNA]</scope>
    <source>
        <strain evidence="11 12">XOM25</strain>
    </source>
</reference>
<dbReference type="InterPro" id="IPR012910">
    <property type="entry name" value="Plug_dom"/>
</dbReference>
<keyword evidence="5 9" id="KW-0732">Signal</keyword>
<dbReference type="PANTHER" id="PTHR30069">
    <property type="entry name" value="TONB-DEPENDENT OUTER MEMBRANE RECEPTOR"/>
    <property type="match status" value="1"/>
</dbReference>
<feature type="signal peptide" evidence="9">
    <location>
        <begin position="1"/>
        <end position="25"/>
    </location>
</feature>
<organism evidence="11 12">
    <name type="scientific">Thalassomonas viridans</name>
    <dbReference type="NCBI Taxonomy" id="137584"/>
    <lineage>
        <taxon>Bacteria</taxon>
        <taxon>Pseudomonadati</taxon>
        <taxon>Pseudomonadota</taxon>
        <taxon>Gammaproteobacteria</taxon>
        <taxon>Alteromonadales</taxon>
        <taxon>Colwelliaceae</taxon>
        <taxon>Thalassomonas</taxon>
    </lineage>
</organism>
<dbReference type="KEGG" id="tvd:SG34_001600"/>
<gene>
    <name evidence="11" type="ORF">SG34_001600</name>
</gene>
<evidence type="ECO:0000256" key="5">
    <source>
        <dbReference type="ARBA" id="ARBA00022729"/>
    </source>
</evidence>
<evidence type="ECO:0000256" key="1">
    <source>
        <dbReference type="ARBA" id="ARBA00004571"/>
    </source>
</evidence>
<dbReference type="InterPro" id="IPR036942">
    <property type="entry name" value="Beta-barrel_TonB_sf"/>
</dbReference>
<proteinExistence type="inferred from homology"/>
<dbReference type="Pfam" id="PF07715">
    <property type="entry name" value="Plug"/>
    <property type="match status" value="1"/>
</dbReference>
<feature type="domain" description="TonB-dependent receptor plug" evidence="10">
    <location>
        <begin position="55"/>
        <end position="158"/>
    </location>
</feature>
<dbReference type="AlphaFoldDB" id="A0AAE9Z5K6"/>
<evidence type="ECO:0000256" key="9">
    <source>
        <dbReference type="SAM" id="SignalP"/>
    </source>
</evidence>
<feature type="chain" id="PRO_5041994937" evidence="9">
    <location>
        <begin position="26"/>
        <end position="674"/>
    </location>
</feature>
<keyword evidence="12" id="KW-1185">Reference proteome</keyword>
<dbReference type="SUPFAM" id="SSF56935">
    <property type="entry name" value="Porins"/>
    <property type="match status" value="1"/>
</dbReference>
<keyword evidence="7 8" id="KW-0998">Cell outer membrane</keyword>
<dbReference type="Proteomes" id="UP000032352">
    <property type="component" value="Chromosome"/>
</dbReference>